<dbReference type="EMBL" id="UGVL01000001">
    <property type="protein sequence ID" value="SUE34379.1"/>
    <property type="molecule type" value="Genomic_DNA"/>
</dbReference>
<dbReference type="CDD" id="cd03801">
    <property type="entry name" value="GT4_PimA-like"/>
    <property type="match status" value="1"/>
</dbReference>
<dbReference type="STRING" id="880526.GCA_000427365_02217"/>
<keyword evidence="3" id="KW-0808">Transferase</keyword>
<dbReference type="InterPro" id="IPR001296">
    <property type="entry name" value="Glyco_trans_1"/>
</dbReference>
<dbReference type="InterPro" id="IPR028098">
    <property type="entry name" value="Glyco_trans_4-like_N"/>
</dbReference>
<organism evidence="3 4">
    <name type="scientific">Rikenella microfusus</name>
    <dbReference type="NCBI Taxonomy" id="28139"/>
    <lineage>
        <taxon>Bacteria</taxon>
        <taxon>Pseudomonadati</taxon>
        <taxon>Bacteroidota</taxon>
        <taxon>Bacteroidia</taxon>
        <taxon>Bacteroidales</taxon>
        <taxon>Rikenellaceae</taxon>
        <taxon>Rikenella</taxon>
    </lineage>
</organism>
<dbReference type="OrthoDB" id="1096251at2"/>
<evidence type="ECO:0000259" key="1">
    <source>
        <dbReference type="Pfam" id="PF00534"/>
    </source>
</evidence>
<dbReference type="EC" id="2.4.1.11" evidence="3"/>
<keyword evidence="4" id="KW-1185">Reference proteome</keyword>
<dbReference type="SUPFAM" id="SSF53756">
    <property type="entry name" value="UDP-Glycosyltransferase/glycogen phosphorylase"/>
    <property type="match status" value="1"/>
</dbReference>
<dbReference type="Proteomes" id="UP000255233">
    <property type="component" value="Unassembled WGS sequence"/>
</dbReference>
<sequence>MNILQIVPNKGWGGGEKYVWELSRSLSEAGHAVSVVIPPCDILAKKFAGMDTATLRFRGPYDLGAIRRLARLVRKNGIDVIHTHIFKHASAALLARKLYGLNVRVVMTRHLCRPAKTGLHYPWLYSHVDRLVFVSEQAKKVFLSSAPKIPADRITVIPNSVRLPDDTAGGTNVRESVGPDRFVIGFAGTIMPAKGVEFILDLAENLRDTSPEIVFAIAGNPPEGKEDYLVFLKNEALRRGLQNCVKFVGFVENTIAFFRQTDAVIVPTLVPESFGMVVVEAMLARKPVLFTDNIPAEVITPEEGIRIDPQDIPECCRSIVGLQHDPALRESLAERGYRRWQERFSYDLFLTRMLDVYRNR</sequence>
<dbReference type="AlphaFoldDB" id="A0A379MUE1"/>
<dbReference type="Pfam" id="PF00534">
    <property type="entry name" value="Glycos_transf_1"/>
    <property type="match status" value="1"/>
</dbReference>
<name>A0A379MUE1_9BACT</name>
<evidence type="ECO:0000313" key="3">
    <source>
        <dbReference type="EMBL" id="SUE34379.1"/>
    </source>
</evidence>
<feature type="domain" description="Glycosyltransferase subfamily 4-like N-terminal" evidence="2">
    <location>
        <begin position="12"/>
        <end position="161"/>
    </location>
</feature>
<evidence type="ECO:0000259" key="2">
    <source>
        <dbReference type="Pfam" id="PF13439"/>
    </source>
</evidence>
<gene>
    <name evidence="3" type="ORF">NCTC11190_01602</name>
</gene>
<dbReference type="PANTHER" id="PTHR12526">
    <property type="entry name" value="GLYCOSYLTRANSFERASE"/>
    <property type="match status" value="1"/>
</dbReference>
<protein>
    <submittedName>
        <fullName evidence="3">Glycogen synthase</fullName>
        <ecNumber evidence="3">2.4.1.11</ecNumber>
    </submittedName>
</protein>
<evidence type="ECO:0000313" key="4">
    <source>
        <dbReference type="Proteomes" id="UP000255233"/>
    </source>
</evidence>
<feature type="domain" description="Glycosyl transferase family 1" evidence="1">
    <location>
        <begin position="179"/>
        <end position="338"/>
    </location>
</feature>
<accession>A0A379MUE1</accession>
<proteinExistence type="predicted"/>
<dbReference type="GO" id="GO:0004373">
    <property type="term" value="F:alpha-1,4-glucan glucosyltransferase (UDP-glucose donor) activity"/>
    <property type="evidence" value="ECO:0007669"/>
    <property type="project" value="UniProtKB-EC"/>
</dbReference>
<reference evidence="3 4" key="1">
    <citation type="submission" date="2018-06" db="EMBL/GenBank/DDBJ databases">
        <authorList>
            <consortium name="Pathogen Informatics"/>
            <person name="Doyle S."/>
        </authorList>
    </citation>
    <scope>NUCLEOTIDE SEQUENCE [LARGE SCALE GENOMIC DNA]</scope>
    <source>
        <strain evidence="3 4">NCTC11190</strain>
    </source>
</reference>
<keyword evidence="3" id="KW-0328">Glycosyltransferase</keyword>
<dbReference type="RefSeq" id="WP_027291746.1">
    <property type="nucleotide sequence ID" value="NZ_UGVL01000001.1"/>
</dbReference>
<dbReference type="Pfam" id="PF13439">
    <property type="entry name" value="Glyco_transf_4"/>
    <property type="match status" value="1"/>
</dbReference>
<dbReference type="Gene3D" id="3.40.50.2000">
    <property type="entry name" value="Glycogen Phosphorylase B"/>
    <property type="match status" value="2"/>
</dbReference>